<name>A0A6S6S1W8_9BACT</name>
<evidence type="ECO:0000259" key="1">
    <source>
        <dbReference type="Pfam" id="PF07603"/>
    </source>
</evidence>
<organism evidence="2">
    <name type="scientific">uncultured Sulfurovum sp</name>
    <dbReference type="NCBI Taxonomy" id="269237"/>
    <lineage>
        <taxon>Bacteria</taxon>
        <taxon>Pseudomonadati</taxon>
        <taxon>Campylobacterota</taxon>
        <taxon>Epsilonproteobacteria</taxon>
        <taxon>Campylobacterales</taxon>
        <taxon>Sulfurovaceae</taxon>
        <taxon>Sulfurovum</taxon>
        <taxon>environmental samples</taxon>
    </lineage>
</organism>
<dbReference type="InterPro" id="IPR011460">
    <property type="entry name" value="Lcl_C"/>
</dbReference>
<sequence length="143" mass="16267">MKTILIMILACGSYLNADFSRDDANNIVSDTTTTLQWQDDNSNETETKTWQEALDYCENLTFGGSSDWRVANINELNTLIDRTKKKIAIDEKFEHVGANTVYWTSSTSIDDHKTKSWVIDFTNGIVDGKLKVEKAYVRCVKDN</sequence>
<dbReference type="Pfam" id="PF07603">
    <property type="entry name" value="Lcl_C"/>
    <property type="match status" value="1"/>
</dbReference>
<dbReference type="PANTHER" id="PTHR35812">
    <property type="entry name" value="LIPOPROTEIN"/>
    <property type="match status" value="1"/>
</dbReference>
<accession>A0A6S6S1W8</accession>
<reference evidence="2" key="1">
    <citation type="submission" date="2020-01" db="EMBL/GenBank/DDBJ databases">
        <authorList>
            <person name="Meier V. D."/>
            <person name="Meier V D."/>
        </authorList>
    </citation>
    <scope>NUCLEOTIDE SEQUENCE</scope>
    <source>
        <strain evidence="2">HLG_WM_MAG_05</strain>
    </source>
</reference>
<evidence type="ECO:0000313" key="2">
    <source>
        <dbReference type="EMBL" id="CAA6803520.1"/>
    </source>
</evidence>
<dbReference type="EMBL" id="CACVAU010000011">
    <property type="protein sequence ID" value="CAA6803520.1"/>
    <property type="molecule type" value="Genomic_DNA"/>
</dbReference>
<dbReference type="PANTHER" id="PTHR35812:SF1">
    <property type="entry name" value="LIPOPROTEIN"/>
    <property type="match status" value="1"/>
</dbReference>
<protein>
    <recommendedName>
        <fullName evidence="1">Lcl C-terminal domain-containing protein</fullName>
    </recommendedName>
</protein>
<proteinExistence type="predicted"/>
<dbReference type="AlphaFoldDB" id="A0A6S6S1W8"/>
<gene>
    <name evidence="2" type="ORF">HELGO_WM11311</name>
</gene>
<feature type="domain" description="Lcl C-terminal" evidence="1">
    <location>
        <begin position="27"/>
        <end position="141"/>
    </location>
</feature>